<reference evidence="1 2" key="1">
    <citation type="journal article" date="2021" name="Commun. Biol.">
        <title>The genome of Shorea leprosula (Dipterocarpaceae) highlights the ecological relevance of drought in aseasonal tropical rainforests.</title>
        <authorList>
            <person name="Ng K.K.S."/>
            <person name="Kobayashi M.J."/>
            <person name="Fawcett J.A."/>
            <person name="Hatakeyama M."/>
            <person name="Paape T."/>
            <person name="Ng C.H."/>
            <person name="Ang C.C."/>
            <person name="Tnah L.H."/>
            <person name="Lee C.T."/>
            <person name="Nishiyama T."/>
            <person name="Sese J."/>
            <person name="O'Brien M.J."/>
            <person name="Copetti D."/>
            <person name="Mohd Noor M.I."/>
            <person name="Ong R.C."/>
            <person name="Putra M."/>
            <person name="Sireger I.Z."/>
            <person name="Indrioko S."/>
            <person name="Kosugi Y."/>
            <person name="Izuno A."/>
            <person name="Isagi Y."/>
            <person name="Lee S.L."/>
            <person name="Shimizu K.K."/>
        </authorList>
    </citation>
    <scope>NUCLEOTIDE SEQUENCE [LARGE SCALE GENOMIC DNA]</scope>
    <source>
        <strain evidence="1">214</strain>
    </source>
</reference>
<keyword evidence="2" id="KW-1185">Reference proteome</keyword>
<comment type="caution">
    <text evidence="1">The sequence shown here is derived from an EMBL/GenBank/DDBJ whole genome shotgun (WGS) entry which is preliminary data.</text>
</comment>
<evidence type="ECO:0000313" key="2">
    <source>
        <dbReference type="Proteomes" id="UP001054252"/>
    </source>
</evidence>
<name>A0AAV5MA56_9ROSI</name>
<gene>
    <name evidence="1" type="ORF">SLEP1_g53106</name>
</gene>
<proteinExistence type="predicted"/>
<evidence type="ECO:0000313" key="1">
    <source>
        <dbReference type="EMBL" id="GKV46094.1"/>
    </source>
</evidence>
<protein>
    <submittedName>
        <fullName evidence="1">Uncharacterized protein</fullName>
    </submittedName>
</protein>
<dbReference type="Proteomes" id="UP001054252">
    <property type="component" value="Unassembled WGS sequence"/>
</dbReference>
<sequence length="45" mass="4667">MSSKLDEGILLSGCQANEKSVDMSESKGGGKACGVFSNAMQMVLK</sequence>
<dbReference type="AlphaFoldDB" id="A0AAV5MA56"/>
<dbReference type="EMBL" id="BPVZ01000202">
    <property type="protein sequence ID" value="GKV46094.1"/>
    <property type="molecule type" value="Genomic_DNA"/>
</dbReference>
<accession>A0AAV5MA56</accession>
<organism evidence="1 2">
    <name type="scientific">Rubroshorea leprosula</name>
    <dbReference type="NCBI Taxonomy" id="152421"/>
    <lineage>
        <taxon>Eukaryota</taxon>
        <taxon>Viridiplantae</taxon>
        <taxon>Streptophyta</taxon>
        <taxon>Embryophyta</taxon>
        <taxon>Tracheophyta</taxon>
        <taxon>Spermatophyta</taxon>
        <taxon>Magnoliopsida</taxon>
        <taxon>eudicotyledons</taxon>
        <taxon>Gunneridae</taxon>
        <taxon>Pentapetalae</taxon>
        <taxon>rosids</taxon>
        <taxon>malvids</taxon>
        <taxon>Malvales</taxon>
        <taxon>Dipterocarpaceae</taxon>
        <taxon>Rubroshorea</taxon>
    </lineage>
</organism>